<dbReference type="GO" id="GO:0003723">
    <property type="term" value="F:RNA binding"/>
    <property type="evidence" value="ECO:0007669"/>
    <property type="project" value="InterPro"/>
</dbReference>
<comment type="caution">
    <text evidence="8">The sequence shown here is derived from an EMBL/GenBank/DDBJ whole genome shotgun (WGS) entry which is preliminary data.</text>
</comment>
<accession>A0A3N3ZQY0</accession>
<dbReference type="SUPFAM" id="SSF55120">
    <property type="entry name" value="Pseudouridine synthase"/>
    <property type="match status" value="1"/>
</dbReference>
<evidence type="ECO:0000313" key="9">
    <source>
        <dbReference type="Proteomes" id="UP000270616"/>
    </source>
</evidence>
<evidence type="ECO:0000256" key="2">
    <source>
        <dbReference type="ARBA" id="ARBA00022694"/>
    </source>
</evidence>
<feature type="binding site" evidence="4">
    <location>
        <position position="163"/>
    </location>
    <ligand>
        <name>substrate</name>
    </ligand>
</feature>
<gene>
    <name evidence="4 8" type="primary">truA</name>
    <name evidence="8" type="ORF">EDL96_06160</name>
</gene>
<dbReference type="PANTHER" id="PTHR11142:SF0">
    <property type="entry name" value="TRNA PSEUDOURIDINE SYNTHASE-LIKE 1"/>
    <property type="match status" value="1"/>
</dbReference>
<dbReference type="RefSeq" id="WP_123824926.1">
    <property type="nucleotide sequence ID" value="NZ_RKMF01000006.1"/>
</dbReference>
<keyword evidence="2 4" id="KW-0819">tRNA processing</keyword>
<evidence type="ECO:0000256" key="3">
    <source>
        <dbReference type="ARBA" id="ARBA00023235"/>
    </source>
</evidence>
<reference evidence="8 9" key="1">
    <citation type="submission" date="2018-10" db="EMBL/GenBank/DDBJ databases">
        <title>Kocuria sp. M5W7-7, whole genome shotgun sequence.</title>
        <authorList>
            <person name="Tuo L."/>
        </authorList>
    </citation>
    <scope>NUCLEOTIDE SEQUENCE [LARGE SCALE GENOMIC DNA]</scope>
    <source>
        <strain evidence="8 9">M5W7-7</strain>
    </source>
</reference>
<dbReference type="InterPro" id="IPR020097">
    <property type="entry name" value="PsdUridine_synth_TruA_a/b_dom"/>
</dbReference>
<dbReference type="Pfam" id="PF01416">
    <property type="entry name" value="PseudoU_synth_1"/>
    <property type="match status" value="1"/>
</dbReference>
<dbReference type="EC" id="5.4.99.12" evidence="4"/>
<proteinExistence type="inferred from homology"/>
<feature type="region of interest" description="Disordered" evidence="6">
    <location>
        <begin position="1"/>
        <end position="27"/>
    </location>
</feature>
<dbReference type="Proteomes" id="UP000270616">
    <property type="component" value="Unassembled WGS sequence"/>
</dbReference>
<dbReference type="Gene3D" id="3.30.70.660">
    <property type="entry name" value="Pseudouridine synthase I, catalytic domain, C-terminal subdomain"/>
    <property type="match status" value="1"/>
</dbReference>
<keyword evidence="3 4" id="KW-0413">Isomerase</keyword>
<evidence type="ECO:0000259" key="7">
    <source>
        <dbReference type="Pfam" id="PF01416"/>
    </source>
</evidence>
<evidence type="ECO:0000256" key="6">
    <source>
        <dbReference type="SAM" id="MobiDB-lite"/>
    </source>
</evidence>
<dbReference type="OrthoDB" id="9811823at2"/>
<comment type="subunit">
    <text evidence="4">Homodimer.</text>
</comment>
<evidence type="ECO:0000256" key="5">
    <source>
        <dbReference type="RuleBase" id="RU003792"/>
    </source>
</evidence>
<comment type="similarity">
    <text evidence="1 4 5">Belongs to the tRNA pseudouridine synthase TruA family.</text>
</comment>
<dbReference type="InterPro" id="IPR020095">
    <property type="entry name" value="PsdUridine_synth_TruA_C"/>
</dbReference>
<sequence length="320" mass="35286">MPESNTSQPCPSPGTERPGPDQSEPRPVRVRVDLGYDGGPFDGWARQPGRETVQGSIEAALSMLVRRQVRTVVAGRTDAGVHARGQVLHFDVTDQEWSHLRGNRGEDAAEVIMRRAAGVLSRVLGSERRQRGLPEAPGAIVITDVRRAVEGFDARFSAVARRYTYRIQDGSSAHDPLSRNSTWWLRESLDVDAMNAAVQPLPGLHDFLSFCRPRAGATTVRDIRAVHVERVAPGAIELHIEADAFCHNMVRSIVGAAVRVGKGERPVEWVGQRLEERARSSDMLLAPPQGLVLEQVMYPEDCELAARAEQTRARRSEVKA</sequence>
<comment type="caution">
    <text evidence="4">Lacks conserved residue(s) required for the propagation of feature annotation.</text>
</comment>
<evidence type="ECO:0000256" key="4">
    <source>
        <dbReference type="HAMAP-Rule" id="MF_00171"/>
    </source>
</evidence>
<organism evidence="8 9">
    <name type="scientific">Kocuria soli</name>
    <dbReference type="NCBI Taxonomy" id="2485125"/>
    <lineage>
        <taxon>Bacteria</taxon>
        <taxon>Bacillati</taxon>
        <taxon>Actinomycetota</taxon>
        <taxon>Actinomycetes</taxon>
        <taxon>Micrococcales</taxon>
        <taxon>Micrococcaceae</taxon>
        <taxon>Kocuria</taxon>
    </lineage>
</organism>
<keyword evidence="9" id="KW-1185">Reference proteome</keyword>
<comment type="function">
    <text evidence="4">Formation of pseudouridine at positions 38, 39 and 40 in the anticodon stem and loop of transfer RNAs.</text>
</comment>
<dbReference type="InterPro" id="IPR020103">
    <property type="entry name" value="PsdUridine_synth_cat_dom_sf"/>
</dbReference>
<dbReference type="AlphaFoldDB" id="A0A3N3ZQY0"/>
<dbReference type="HAMAP" id="MF_00171">
    <property type="entry name" value="TruA"/>
    <property type="match status" value="1"/>
</dbReference>
<dbReference type="PANTHER" id="PTHR11142">
    <property type="entry name" value="PSEUDOURIDYLATE SYNTHASE"/>
    <property type="match status" value="1"/>
</dbReference>
<dbReference type="InterPro" id="IPR001406">
    <property type="entry name" value="PsdUridine_synth_TruA"/>
</dbReference>
<feature type="domain" description="Pseudouridine synthase I TruA alpha/beta" evidence="7">
    <location>
        <begin position="197"/>
        <end position="299"/>
    </location>
</feature>
<feature type="active site" description="Nucleophile" evidence="4">
    <location>
        <position position="78"/>
    </location>
</feature>
<dbReference type="CDD" id="cd02570">
    <property type="entry name" value="PseudoU_synth_EcTruA"/>
    <property type="match status" value="1"/>
</dbReference>
<dbReference type="EMBL" id="RKMF01000006">
    <property type="protein sequence ID" value="ROZ63605.1"/>
    <property type="molecule type" value="Genomic_DNA"/>
</dbReference>
<evidence type="ECO:0000256" key="1">
    <source>
        <dbReference type="ARBA" id="ARBA00009375"/>
    </source>
</evidence>
<dbReference type="Gene3D" id="3.30.70.580">
    <property type="entry name" value="Pseudouridine synthase I, catalytic domain, N-terminal subdomain"/>
    <property type="match status" value="1"/>
</dbReference>
<name>A0A3N3ZQY0_9MICC</name>
<dbReference type="InterPro" id="IPR020094">
    <property type="entry name" value="TruA/RsuA/RluB/E/F_N"/>
</dbReference>
<dbReference type="NCBIfam" id="TIGR00071">
    <property type="entry name" value="hisT_truA"/>
    <property type="match status" value="1"/>
</dbReference>
<comment type="catalytic activity">
    <reaction evidence="4 5">
        <text>uridine(38/39/40) in tRNA = pseudouridine(38/39/40) in tRNA</text>
        <dbReference type="Rhea" id="RHEA:22376"/>
        <dbReference type="Rhea" id="RHEA-COMP:10085"/>
        <dbReference type="Rhea" id="RHEA-COMP:10087"/>
        <dbReference type="ChEBI" id="CHEBI:65314"/>
        <dbReference type="ChEBI" id="CHEBI:65315"/>
        <dbReference type="EC" id="5.4.99.12"/>
    </reaction>
</comment>
<dbReference type="GO" id="GO:0031119">
    <property type="term" value="P:tRNA pseudouridine synthesis"/>
    <property type="evidence" value="ECO:0007669"/>
    <property type="project" value="UniProtKB-UniRule"/>
</dbReference>
<evidence type="ECO:0000313" key="8">
    <source>
        <dbReference type="EMBL" id="ROZ63605.1"/>
    </source>
</evidence>
<protein>
    <recommendedName>
        <fullName evidence="4">tRNA pseudouridine synthase A</fullName>
        <ecNumber evidence="4">5.4.99.12</ecNumber>
    </recommendedName>
    <alternativeName>
        <fullName evidence="4">tRNA pseudouridine(38-40) synthase</fullName>
    </alternativeName>
    <alternativeName>
        <fullName evidence="4">tRNA pseudouridylate synthase I</fullName>
    </alternativeName>
    <alternativeName>
        <fullName evidence="4">tRNA-uridine isomerase I</fullName>
    </alternativeName>
</protein>
<dbReference type="GO" id="GO:0160147">
    <property type="term" value="F:tRNA pseudouridine(38-40) synthase activity"/>
    <property type="evidence" value="ECO:0007669"/>
    <property type="project" value="UniProtKB-EC"/>
</dbReference>